<dbReference type="KEGG" id="fld:ABNE31_07790"/>
<feature type="signal peptide" evidence="1">
    <location>
        <begin position="1"/>
        <end position="24"/>
    </location>
</feature>
<organism evidence="2">
    <name type="scientific">Flagellimonas sp. MMG031</name>
    <dbReference type="NCBI Taxonomy" id="3158549"/>
    <lineage>
        <taxon>Bacteria</taxon>
        <taxon>Pseudomonadati</taxon>
        <taxon>Bacteroidota</taxon>
        <taxon>Flavobacteriia</taxon>
        <taxon>Flavobacteriales</taxon>
        <taxon>Flavobacteriaceae</taxon>
        <taxon>Flagellimonas</taxon>
    </lineage>
</organism>
<keyword evidence="1" id="KW-0732">Signal</keyword>
<evidence type="ECO:0000256" key="1">
    <source>
        <dbReference type="SAM" id="SignalP"/>
    </source>
</evidence>
<name>A0AAU7N294_9FLAO</name>
<dbReference type="RefSeq" id="WP_349352940.1">
    <property type="nucleotide sequence ID" value="NZ_CP157804.1"/>
</dbReference>
<feature type="chain" id="PRO_5043369468" evidence="1">
    <location>
        <begin position="25"/>
        <end position="742"/>
    </location>
</feature>
<gene>
    <name evidence="2" type="ORF">ABNE31_07790</name>
</gene>
<dbReference type="Gene3D" id="2.60.40.10">
    <property type="entry name" value="Immunoglobulins"/>
    <property type="match status" value="3"/>
</dbReference>
<accession>A0AAU7N294</accession>
<reference evidence="2" key="1">
    <citation type="submission" date="2024-05" db="EMBL/GenBank/DDBJ databases">
        <title>Draft Genome Sequences of Flagellimonas sp. MMG031 and Marinobacter sp. MMG032 Isolated from the dinoflagellate Symbiodinium pilosum.</title>
        <authorList>
            <person name="Shikuma N.J."/>
            <person name="Farrell M.V."/>
        </authorList>
    </citation>
    <scope>NUCLEOTIDE SEQUENCE</scope>
    <source>
        <strain evidence="2">MMG031</strain>
    </source>
</reference>
<dbReference type="EMBL" id="CP157804">
    <property type="protein sequence ID" value="XBQ24800.1"/>
    <property type="molecule type" value="Genomic_DNA"/>
</dbReference>
<dbReference type="Pfam" id="PF17957">
    <property type="entry name" value="Big_7"/>
    <property type="match status" value="2"/>
</dbReference>
<dbReference type="InterPro" id="IPR013783">
    <property type="entry name" value="Ig-like_fold"/>
</dbReference>
<dbReference type="PROSITE" id="PS51257">
    <property type="entry name" value="PROKAR_LIPOPROTEIN"/>
    <property type="match status" value="1"/>
</dbReference>
<evidence type="ECO:0000313" key="2">
    <source>
        <dbReference type="EMBL" id="XBQ24800.1"/>
    </source>
</evidence>
<protein>
    <submittedName>
        <fullName evidence="2">Ig-like domain-containing protein</fullName>
    </submittedName>
</protein>
<dbReference type="AlphaFoldDB" id="A0AAU7N294"/>
<proteinExistence type="predicted"/>
<sequence>MNFLRSTILLLLAVGIFYSCSSDSADPAPIPVPDTIAPEVDFSIPGNSSLTDSETPVLSNQFVVEVDAQDTGGVAMVEAFINNEKVGEDSTAPYQITIDISGYTSKNNLTGKFTDYMLKVTVTDTSGNETSKEQIIHIDNELPTISAVSLGDGQVIGGDTNLVTFDVDDNEGLSSVKSYLNGTLLQEHTDGTYEINLNTSELTDGENSFKIEAVDLADNVTTYDVVFISDNTGPEITLESFVTGQIVDEPIQLNPDVSDANSTIASVEFLIGDASQVVLEGDVSYSWDLDPGAFNPGPISIFIKATDELGNESSAEFRIEILRRLITINVPVGFFNPNSARLFVFASGMDGTLLDVERIYSDTEMVRLHTDNETGGDFEYMLTFGEYITGSIGNASEFTTVQNIDPTNLPQINLNTYYKFEPSFQSNQYPTADFDPDDIQNLTADGRDYAGGFSADTNGNTTVYIEQRRNANSDLWSDSIYLQLFNYTLNEYSYAVLDWTIDPELVVTPSLFTTQGVERKIYQPIMNGQSFESTTMQLFGYFDQDDFNNNNHNNIWSHGYTYLPTEGIPYYISNVFSDYRYNIRINDYFTERTGQPEASFTPVDWTIDYTFLENQINITNSGVGHTVGKIFIDSDTPEVINGLNISYRWNLVYDSQKQNQVILPEIPEEIQSWGFYTIYENGGFKVRQVEIKGYQGIPDYNGYLDGVIKNNTYPYTVSPKMESKFKSIVPGYYHRAPNFLLD</sequence>